<dbReference type="Gene3D" id="3.30.559.10">
    <property type="entry name" value="Chloramphenicol acetyltransferase-like domain"/>
    <property type="match status" value="2"/>
</dbReference>
<dbReference type="PROSITE" id="PS50181">
    <property type="entry name" value="FBOX"/>
    <property type="match status" value="1"/>
</dbReference>
<dbReference type="EMBL" id="CAJOBI010002247">
    <property type="protein sequence ID" value="CAF3920343.1"/>
    <property type="molecule type" value="Genomic_DNA"/>
</dbReference>
<comment type="caution">
    <text evidence="3">The sequence shown here is derived from an EMBL/GenBank/DDBJ whole genome shotgun (WGS) entry which is preliminary data.</text>
</comment>
<evidence type="ECO:0000256" key="1">
    <source>
        <dbReference type="ARBA" id="ARBA00022679"/>
    </source>
</evidence>
<evidence type="ECO:0000313" key="3">
    <source>
        <dbReference type="EMBL" id="CAF3920343.1"/>
    </source>
</evidence>
<dbReference type="Proteomes" id="UP000676336">
    <property type="component" value="Unassembled WGS sequence"/>
</dbReference>
<evidence type="ECO:0000313" key="4">
    <source>
        <dbReference type="Proteomes" id="UP000676336"/>
    </source>
</evidence>
<dbReference type="GO" id="GO:0016747">
    <property type="term" value="F:acyltransferase activity, transferring groups other than amino-acyl groups"/>
    <property type="evidence" value="ECO:0007669"/>
    <property type="project" value="TreeGrafter"/>
</dbReference>
<sequence>MMKSKTSTCFENLPNELIYGIFDFMDGLDLYQTFYDLNSRINNILNSTSNMHLEPDSSIATSDSLVERFAQRVVHIRVRRSDYLDATRFLNVHSLEFYDYLPQQQLEQIRPECFAHLVYLRMCYIDDSVVASTFFQRIFSNEFPSLHKCVLDELTPPDSSQQWLGSPSLRSLSARGFALPLYSYILNSCSNLTHLHWSTIRCADVDNEATLVRHTHLKRLYIRTINIQIIETILFHVPNLKRLYIVSDWSRGNNCLPLDFKRLAHILIRYVPSLNCFDCDTMERNPIDIDTIHGFHPCFIRIQIECVPDGDLIMTSWLVHPSSPSGNGRRIELAGLDLWILARIDSVFVYPFELDIDRFNDALSRTLSLWPLVCGRFLLCKNGQYVIEMSDNAIPVNYTENNEMKKWPNELNVVLQLSNNPLTGFIDEVQTMKLIHGSQEEPLVCFKLTRIVQSGEWVLGVSWEHVLGDAEPCLRFLNTISRVYQQLIPLEPLPVFGRRLWRQDEYDLSLVSVTKQLRDALPLKDMLKNFMGIQTKYDQVNLHFSGKHLFKLRELAGEKNITLQDSLTAYIIVTLNTCCYQNDDQRLILRTNTTVNFRGVSDLIASVGQVSNAVFMMLSDNFDDPYSLSSIAKTIRCSIIKSRDPKFLESSLATADALMKSIVRDDLTPNLGYFANEVTVNSNLRYDWADLVDFGYKNKCRFYTAWTGPLYFRVFRLNLVEDGQGSFARDQHGAEVAFLIEKDKKDTFLSAWHKDIAENFVNVKQ</sequence>
<name>A0A8S2LW67_9BILA</name>
<dbReference type="Gene3D" id="3.80.10.10">
    <property type="entry name" value="Ribonuclease Inhibitor"/>
    <property type="match status" value="1"/>
</dbReference>
<dbReference type="PANTHER" id="PTHR31642:SF310">
    <property type="entry name" value="FATTY ALCOHOL:CAFFEOYL-COA ACYLTRANSFERASE"/>
    <property type="match status" value="1"/>
</dbReference>
<dbReference type="AlphaFoldDB" id="A0A8S2LW67"/>
<keyword evidence="1" id="KW-0808">Transferase</keyword>
<dbReference type="InterPro" id="IPR050317">
    <property type="entry name" value="Plant_Fungal_Acyltransferase"/>
</dbReference>
<organism evidence="3 4">
    <name type="scientific">Rotaria magnacalcarata</name>
    <dbReference type="NCBI Taxonomy" id="392030"/>
    <lineage>
        <taxon>Eukaryota</taxon>
        <taxon>Metazoa</taxon>
        <taxon>Spiralia</taxon>
        <taxon>Gnathifera</taxon>
        <taxon>Rotifera</taxon>
        <taxon>Eurotatoria</taxon>
        <taxon>Bdelloidea</taxon>
        <taxon>Philodinida</taxon>
        <taxon>Philodinidae</taxon>
        <taxon>Rotaria</taxon>
    </lineage>
</organism>
<dbReference type="InterPro" id="IPR032675">
    <property type="entry name" value="LRR_dom_sf"/>
</dbReference>
<reference evidence="3" key="1">
    <citation type="submission" date="2021-02" db="EMBL/GenBank/DDBJ databases">
        <authorList>
            <person name="Nowell W R."/>
        </authorList>
    </citation>
    <scope>NUCLEOTIDE SEQUENCE</scope>
</reference>
<proteinExistence type="predicted"/>
<protein>
    <recommendedName>
        <fullName evidence="2">F-box domain-containing protein</fullName>
    </recommendedName>
</protein>
<feature type="domain" description="F-box" evidence="2">
    <location>
        <begin position="7"/>
        <end position="56"/>
    </location>
</feature>
<gene>
    <name evidence="3" type="ORF">SMN809_LOCUS7632</name>
</gene>
<accession>A0A8S2LW67</accession>
<dbReference type="SUPFAM" id="SSF52047">
    <property type="entry name" value="RNI-like"/>
    <property type="match status" value="1"/>
</dbReference>
<evidence type="ECO:0000259" key="2">
    <source>
        <dbReference type="PROSITE" id="PS50181"/>
    </source>
</evidence>
<dbReference type="InterPro" id="IPR023213">
    <property type="entry name" value="CAT-like_dom_sf"/>
</dbReference>
<dbReference type="PANTHER" id="PTHR31642">
    <property type="entry name" value="TRICHOTHECENE 3-O-ACETYLTRANSFERASE"/>
    <property type="match status" value="1"/>
</dbReference>
<dbReference type="InterPro" id="IPR001810">
    <property type="entry name" value="F-box_dom"/>
</dbReference>
<dbReference type="Pfam" id="PF02458">
    <property type="entry name" value="Transferase"/>
    <property type="match status" value="1"/>
</dbReference>